<evidence type="ECO:0000256" key="1">
    <source>
        <dbReference type="ARBA" id="ARBA00004123"/>
    </source>
</evidence>
<evidence type="ECO:0000256" key="3">
    <source>
        <dbReference type="ARBA" id="ARBA00022664"/>
    </source>
</evidence>
<sequence length="105" mass="11511">MAATANTANGDILMLEAPPSSKPSWSTGAELIDALPYIDDDYGNPKVKEEVDRLVEEEMRRSSKKPSDFLKDLPPLPKFNFQALLGPFKSCVMLTVEVSIIISGL</sequence>
<keyword evidence="6" id="KW-0539">Nucleus</keyword>
<reference evidence="7 8" key="1">
    <citation type="submission" date="2024-02" db="EMBL/GenBank/DDBJ databases">
        <authorList>
            <person name="Vignale AGUSTIN F."/>
            <person name="Sosa J E."/>
            <person name="Modenutti C."/>
        </authorList>
    </citation>
    <scope>NUCLEOTIDE SEQUENCE [LARGE SCALE GENOMIC DNA]</scope>
</reference>
<dbReference type="InterPro" id="IPR008409">
    <property type="entry name" value="SPF27"/>
</dbReference>
<dbReference type="Pfam" id="PF05700">
    <property type="entry name" value="BCAS2"/>
    <property type="match status" value="1"/>
</dbReference>
<gene>
    <name evidence="7" type="ORF">ILEXP_LOCUS4745</name>
</gene>
<dbReference type="Proteomes" id="UP001642360">
    <property type="component" value="Unassembled WGS sequence"/>
</dbReference>
<keyword evidence="3" id="KW-0507">mRNA processing</keyword>
<comment type="subcellular location">
    <subcellularLocation>
        <location evidence="1">Nucleus</location>
    </subcellularLocation>
</comment>
<evidence type="ECO:0000256" key="6">
    <source>
        <dbReference type="ARBA" id="ARBA00023242"/>
    </source>
</evidence>
<evidence type="ECO:0000313" key="8">
    <source>
        <dbReference type="Proteomes" id="UP001642360"/>
    </source>
</evidence>
<comment type="caution">
    <text evidence="7">The sequence shown here is derived from an EMBL/GenBank/DDBJ whole genome shotgun (WGS) entry which is preliminary data.</text>
</comment>
<evidence type="ECO:0000256" key="2">
    <source>
        <dbReference type="ARBA" id="ARBA00010788"/>
    </source>
</evidence>
<keyword evidence="4" id="KW-0747">Spliceosome</keyword>
<accession>A0ABC8R6M5</accession>
<dbReference type="EMBL" id="CAUOFW020000836">
    <property type="protein sequence ID" value="CAK9137697.1"/>
    <property type="molecule type" value="Genomic_DNA"/>
</dbReference>
<dbReference type="PANTHER" id="PTHR13296">
    <property type="entry name" value="BCAS2 PROTEIN"/>
    <property type="match status" value="1"/>
</dbReference>
<name>A0ABC8R6M5_9AQUA</name>
<proteinExistence type="inferred from homology"/>
<dbReference type="AlphaFoldDB" id="A0ABC8R6M5"/>
<comment type="similarity">
    <text evidence="2">Belongs to the SPF27 family.</text>
</comment>
<organism evidence="7 8">
    <name type="scientific">Ilex paraguariensis</name>
    <name type="common">yerba mate</name>
    <dbReference type="NCBI Taxonomy" id="185542"/>
    <lineage>
        <taxon>Eukaryota</taxon>
        <taxon>Viridiplantae</taxon>
        <taxon>Streptophyta</taxon>
        <taxon>Embryophyta</taxon>
        <taxon>Tracheophyta</taxon>
        <taxon>Spermatophyta</taxon>
        <taxon>Magnoliopsida</taxon>
        <taxon>eudicotyledons</taxon>
        <taxon>Gunneridae</taxon>
        <taxon>Pentapetalae</taxon>
        <taxon>asterids</taxon>
        <taxon>campanulids</taxon>
        <taxon>Aquifoliales</taxon>
        <taxon>Aquifoliaceae</taxon>
        <taxon>Ilex</taxon>
    </lineage>
</organism>
<evidence type="ECO:0000313" key="7">
    <source>
        <dbReference type="EMBL" id="CAK9137697.1"/>
    </source>
</evidence>
<keyword evidence="5" id="KW-0508">mRNA splicing</keyword>
<dbReference type="PANTHER" id="PTHR13296:SF0">
    <property type="entry name" value="PRE-MRNA-SPLICING FACTOR SPF27"/>
    <property type="match status" value="1"/>
</dbReference>
<evidence type="ECO:0000256" key="5">
    <source>
        <dbReference type="ARBA" id="ARBA00023187"/>
    </source>
</evidence>
<dbReference type="GO" id="GO:0008380">
    <property type="term" value="P:RNA splicing"/>
    <property type="evidence" value="ECO:0007669"/>
    <property type="project" value="UniProtKB-KW"/>
</dbReference>
<evidence type="ECO:0000256" key="4">
    <source>
        <dbReference type="ARBA" id="ARBA00022728"/>
    </source>
</evidence>
<protein>
    <submittedName>
        <fullName evidence="7">Uncharacterized protein</fullName>
    </submittedName>
</protein>
<keyword evidence="8" id="KW-1185">Reference proteome</keyword>
<dbReference type="GO" id="GO:0006397">
    <property type="term" value="P:mRNA processing"/>
    <property type="evidence" value="ECO:0007669"/>
    <property type="project" value="UniProtKB-KW"/>
</dbReference>
<dbReference type="GO" id="GO:0005681">
    <property type="term" value="C:spliceosomal complex"/>
    <property type="evidence" value="ECO:0007669"/>
    <property type="project" value="UniProtKB-KW"/>
</dbReference>